<comment type="caution">
    <text evidence="3">The sequence shown here is derived from an EMBL/GenBank/DDBJ whole genome shotgun (WGS) entry which is preliminary data.</text>
</comment>
<evidence type="ECO:0000313" key="3">
    <source>
        <dbReference type="EMBL" id="KRT59392.1"/>
    </source>
</evidence>
<dbReference type="EMBL" id="LMXI01000154">
    <property type="protein sequence ID" value="KRT59392.1"/>
    <property type="molecule type" value="Genomic_DNA"/>
</dbReference>
<dbReference type="AlphaFoldDB" id="A0A0T5Z968"/>
<feature type="domain" description="Methyltransferase type 11" evidence="1">
    <location>
        <begin position="47"/>
        <end position="97"/>
    </location>
</feature>
<name>A0A0T5Z968_9GAMM</name>
<gene>
    <name evidence="2" type="ORF">Ga0074115_10275</name>
    <name evidence="3" type="ORF">Ga0076813_15402</name>
</gene>
<keyword evidence="3" id="KW-0489">Methyltransferase</keyword>
<dbReference type="Proteomes" id="UP000051276">
    <property type="component" value="Unassembled WGS sequence"/>
</dbReference>
<organism evidence="3 4">
    <name type="scientific">endosymbiont of Ridgeia piscesae</name>
    <dbReference type="NCBI Taxonomy" id="54398"/>
    <lineage>
        <taxon>Bacteria</taxon>
        <taxon>Pseudomonadati</taxon>
        <taxon>Pseudomonadota</taxon>
        <taxon>Gammaproteobacteria</taxon>
        <taxon>sulfur-oxidizing symbionts</taxon>
    </lineage>
</organism>
<proteinExistence type="predicted"/>
<dbReference type="GO" id="GO:0032259">
    <property type="term" value="P:methylation"/>
    <property type="evidence" value="ECO:0007669"/>
    <property type="project" value="UniProtKB-KW"/>
</dbReference>
<dbReference type="InterPro" id="IPR013216">
    <property type="entry name" value="Methyltransf_11"/>
</dbReference>
<sequence>MAIVDKHKLLEHVEGRSELTLELGCGARKRDPKAIGIDALDHEAVDIVGDVLDVLRQLPDDAVASVSSYHFVEHVEDIEGLMRELARVIRPGGKLLFVAPHFSNPYYYSDYTHQRPFGLYSFSYLAEDRLFSRRVHNYQQLNAFEIRAVKLIFKSPRPFYVRYGLKRIWQLLFNLNTYLMEFYEENLCYLFPCYEVRYQLVKKGGDSPA</sequence>
<dbReference type="CDD" id="cd02440">
    <property type="entry name" value="AdoMet_MTases"/>
    <property type="match status" value="1"/>
</dbReference>
<accession>A0A0T5Z968</accession>
<evidence type="ECO:0000313" key="5">
    <source>
        <dbReference type="Proteomes" id="UP000051634"/>
    </source>
</evidence>
<reference evidence="4 5" key="1">
    <citation type="submission" date="2015-11" db="EMBL/GenBank/DDBJ databases">
        <title>The genome of Candidatus Endoriftia persephone in Ridgeia piscesae and population structure of the North Eastern Pacific vestimentiferan symbionts.</title>
        <authorList>
            <person name="Perez M."/>
            <person name="Juniper K.S."/>
        </authorList>
    </citation>
    <scope>NUCLEOTIDE SEQUENCE [LARGE SCALE GENOMIC DNA]</scope>
    <source>
        <strain evidence="3">Ind10</strain>
        <strain evidence="2">Ind11</strain>
    </source>
</reference>
<dbReference type="Gene3D" id="3.40.50.150">
    <property type="entry name" value="Vaccinia Virus protein VP39"/>
    <property type="match status" value="1"/>
</dbReference>
<dbReference type="SUPFAM" id="SSF53335">
    <property type="entry name" value="S-adenosyl-L-methionine-dependent methyltransferases"/>
    <property type="match status" value="1"/>
</dbReference>
<protein>
    <submittedName>
        <fullName evidence="2 3">Methyltransferase domain</fullName>
    </submittedName>
</protein>
<dbReference type="RefSeq" id="WP_057956136.1">
    <property type="nucleotide sequence ID" value="NZ_KQ556909.1"/>
</dbReference>
<dbReference type="InterPro" id="IPR029063">
    <property type="entry name" value="SAM-dependent_MTases_sf"/>
</dbReference>
<evidence type="ECO:0000313" key="2">
    <source>
        <dbReference type="EMBL" id="KRT53973.1"/>
    </source>
</evidence>
<keyword evidence="5" id="KW-1185">Reference proteome</keyword>
<evidence type="ECO:0000259" key="1">
    <source>
        <dbReference type="Pfam" id="PF08241"/>
    </source>
</evidence>
<dbReference type="Pfam" id="PF08241">
    <property type="entry name" value="Methyltransf_11"/>
    <property type="match status" value="1"/>
</dbReference>
<dbReference type="STRING" id="54398.Ga0074115_10275"/>
<dbReference type="Proteomes" id="UP000051634">
    <property type="component" value="Unassembled WGS sequence"/>
</dbReference>
<keyword evidence="3" id="KW-0808">Transferase</keyword>
<dbReference type="OrthoDB" id="9180794at2"/>
<evidence type="ECO:0000313" key="4">
    <source>
        <dbReference type="Proteomes" id="UP000051276"/>
    </source>
</evidence>
<dbReference type="GO" id="GO:0008757">
    <property type="term" value="F:S-adenosylmethionine-dependent methyltransferase activity"/>
    <property type="evidence" value="ECO:0007669"/>
    <property type="project" value="InterPro"/>
</dbReference>
<dbReference type="EMBL" id="LDXT01000094">
    <property type="protein sequence ID" value="KRT53973.1"/>
    <property type="molecule type" value="Genomic_DNA"/>
</dbReference>